<reference evidence="2 4" key="3">
    <citation type="submission" date="2018-06" db="EMBL/GenBank/DDBJ databases">
        <authorList>
            <consortium name="Pathogen Informatics"/>
            <person name="Doyle S."/>
        </authorList>
    </citation>
    <scope>NUCLEOTIDE SEQUENCE [LARGE SCALE GENOMIC DNA]</scope>
    <source>
        <strain evidence="2 4">NCTC11327</strain>
    </source>
</reference>
<reference evidence="1" key="2">
    <citation type="submission" date="2018-01" db="EMBL/GenBank/DDBJ databases">
        <title>FDA dAtabase for Regulatory Grade micrObial Sequences (FDA-ARGOS): Supporting development and validation of Infectious Disease Dx tests.</title>
        <authorList>
            <person name="Hoffmann M."/>
            <person name="Allard M."/>
            <person name="Evans P."/>
            <person name="Brown E."/>
            <person name="Tallon L."/>
            <person name="Sadzewicz L."/>
            <person name="Sengamalay N."/>
            <person name="Ott S."/>
            <person name="Godinez A."/>
            <person name="Nagaraj S."/>
            <person name="Vyas G."/>
            <person name="Aluvathingal J."/>
            <person name="Nadendla S."/>
            <person name="Geyer C."/>
            <person name="Sichtig H."/>
        </authorList>
    </citation>
    <scope>NUCLEOTIDE SEQUENCE</scope>
    <source>
        <strain evidence="1">ATCC 33809</strain>
    </source>
</reference>
<protein>
    <submittedName>
        <fullName evidence="2">Uncharacterized protein</fullName>
    </submittedName>
</protein>
<dbReference type="RefSeq" id="WP_024375493.1">
    <property type="nucleotide sequence ID" value="NZ_CABLBX010000005.1"/>
</dbReference>
<reference evidence="3" key="1">
    <citation type="submission" date="2015-12" db="EMBL/GenBank/DDBJ databases">
        <title>FDA dAtabase for Regulatory Grade micrObial Sequences (FDA-ARGOS): Supporting development and validation of Infectious Disease Dx tests.</title>
        <authorList>
            <person name="Hoffmann M."/>
            <person name="Allard M."/>
            <person name="Evans P."/>
            <person name="Brown E."/>
            <person name="Tallon L.J."/>
            <person name="Sadzewicz L."/>
            <person name="Sengamalay N."/>
            <person name="Ott S."/>
            <person name="Godinez A."/>
            <person name="Nagaraj S."/>
            <person name="Vyas G."/>
            <person name="Aluvathingal J."/>
            <person name="Nadendla S."/>
            <person name="Geyer C."/>
            <person name="Sichtig H."/>
        </authorList>
    </citation>
    <scope>NUCLEOTIDE SEQUENCE [LARGE SCALE GENOMIC DNA]</scope>
    <source>
        <strain evidence="3">ATCC 33809</strain>
    </source>
</reference>
<dbReference type="AlphaFoldDB" id="A0AAX2LWE4"/>
<dbReference type="KEGG" id="vfl:AL536_07100"/>
<dbReference type="Proteomes" id="UP000057088">
    <property type="component" value="Chromosome 1"/>
</dbReference>
<evidence type="ECO:0000313" key="3">
    <source>
        <dbReference type="Proteomes" id="UP000057088"/>
    </source>
</evidence>
<proteinExistence type="predicted"/>
<dbReference type="EMBL" id="CP014034">
    <property type="protein sequence ID" value="AMF93209.1"/>
    <property type="molecule type" value="Genomic_DNA"/>
</dbReference>
<evidence type="ECO:0000313" key="2">
    <source>
        <dbReference type="EMBL" id="SUQ26588.1"/>
    </source>
</evidence>
<organism evidence="2 4">
    <name type="scientific">Vibrio fluvialis</name>
    <dbReference type="NCBI Taxonomy" id="676"/>
    <lineage>
        <taxon>Bacteria</taxon>
        <taxon>Pseudomonadati</taxon>
        <taxon>Pseudomonadota</taxon>
        <taxon>Gammaproteobacteria</taxon>
        <taxon>Vibrionales</taxon>
        <taxon>Vibrionaceae</taxon>
        <taxon>Vibrio</taxon>
    </lineage>
</organism>
<evidence type="ECO:0000313" key="4">
    <source>
        <dbReference type="Proteomes" id="UP000254626"/>
    </source>
</evidence>
<accession>A0AAX2LWE4</accession>
<dbReference type="Proteomes" id="UP000254626">
    <property type="component" value="Unassembled WGS sequence"/>
</dbReference>
<sequence length="208" mass="23510">MKKRWLPIPLILLTPIVLLVLVIAAGVYRFSLSDEEILAKFPVQSAQADAIVEQLFGLKVTTPLTIPVPEAASFALIDRWDDQHRWVMGNYDSGSERGQVLLDTHSLLALKGQEKRYGYAGIIRVSNQGSGVMNYLALFQYDELRLRMVMVDSQWLGDRVEIQSVTQNNAQLNVSLLTRGENEAFANPPTKFVSIMFLISQKYQLIRQ</sequence>
<name>A0AAX2LWE4_VIBFL</name>
<dbReference type="EMBL" id="UHIP01000002">
    <property type="protein sequence ID" value="SUQ26588.1"/>
    <property type="molecule type" value="Genomic_DNA"/>
</dbReference>
<keyword evidence="3" id="KW-1185">Reference proteome</keyword>
<gene>
    <name evidence="1" type="ORF">AL536_07100</name>
    <name evidence="2" type="ORF">NCTC11327_03449</name>
</gene>
<dbReference type="GeneID" id="29384501"/>
<evidence type="ECO:0000313" key="1">
    <source>
        <dbReference type="EMBL" id="AMF93209.1"/>
    </source>
</evidence>